<comment type="caution">
    <text evidence="1">The sequence shown here is derived from an EMBL/GenBank/DDBJ whole genome shotgun (WGS) entry which is preliminary data.</text>
</comment>
<evidence type="ECO:0000313" key="2">
    <source>
        <dbReference type="Proteomes" id="UP000196655"/>
    </source>
</evidence>
<reference evidence="2" key="1">
    <citation type="submission" date="2017-05" db="EMBL/GenBank/DDBJ databases">
        <authorList>
            <person name="Macchi M."/>
            <person name="Festa S."/>
            <person name="Coppotelli B.M."/>
            <person name="Morelli I.S."/>
        </authorList>
    </citation>
    <scope>NUCLEOTIDE SEQUENCE [LARGE SCALE GENOMIC DNA]</scope>
    <source>
        <strain evidence="2">I</strain>
    </source>
</reference>
<keyword evidence="2" id="KW-1185">Reference proteome</keyword>
<dbReference type="AlphaFoldDB" id="A0A211ZV73"/>
<sequence>MGRQGLERLLAHALILYAGAMFHAMRLTPQHDSQAERFEIDGVNAARDFLKARAIAPGDIDWSERHCPAHHAPPRIPLVTAGVEMNALGDCP</sequence>
<protein>
    <submittedName>
        <fullName evidence="1">Uncharacterized protein</fullName>
    </submittedName>
</protein>
<dbReference type="Proteomes" id="UP000196655">
    <property type="component" value="Unassembled WGS sequence"/>
</dbReference>
<proteinExistence type="predicted"/>
<gene>
    <name evidence="1" type="ORF">BWR60_00465</name>
</gene>
<organism evidence="1 2">
    <name type="scientific">Inquilinus limosus</name>
    <dbReference type="NCBI Taxonomy" id="171674"/>
    <lineage>
        <taxon>Bacteria</taxon>
        <taxon>Pseudomonadati</taxon>
        <taxon>Pseudomonadota</taxon>
        <taxon>Alphaproteobacteria</taxon>
        <taxon>Rhodospirillales</taxon>
        <taxon>Rhodospirillaceae</taxon>
        <taxon>Inquilinus</taxon>
    </lineage>
</organism>
<accession>A0A211ZV73</accession>
<dbReference type="RefSeq" id="WP_088149043.1">
    <property type="nucleotide sequence ID" value="NZ_NHON01000001.1"/>
</dbReference>
<dbReference type="EMBL" id="NHON01000001">
    <property type="protein sequence ID" value="OWJ69056.1"/>
    <property type="molecule type" value="Genomic_DNA"/>
</dbReference>
<name>A0A211ZV73_9PROT</name>
<evidence type="ECO:0000313" key="1">
    <source>
        <dbReference type="EMBL" id="OWJ69056.1"/>
    </source>
</evidence>